<dbReference type="FunFam" id="1.10.510.10:FF:000021">
    <property type="entry name" value="Serine/threonine protein kinase"/>
    <property type="match status" value="1"/>
</dbReference>
<evidence type="ECO:0000256" key="5">
    <source>
        <dbReference type="ARBA" id="ARBA00022777"/>
    </source>
</evidence>
<evidence type="ECO:0000259" key="9">
    <source>
        <dbReference type="PROSITE" id="PS50011"/>
    </source>
</evidence>
<keyword evidence="3" id="KW-0808">Transferase</keyword>
<dbReference type="CDD" id="cd06974">
    <property type="entry name" value="TerD_like"/>
    <property type="match status" value="1"/>
</dbReference>
<dbReference type="InterPro" id="IPR011009">
    <property type="entry name" value="Kinase-like_dom_sf"/>
</dbReference>
<dbReference type="EMBL" id="BMHI01000002">
    <property type="protein sequence ID" value="GGB25108.1"/>
    <property type="molecule type" value="Genomic_DNA"/>
</dbReference>
<gene>
    <name evidence="10" type="ORF">GCM10011492_13900</name>
</gene>
<keyword evidence="2" id="KW-0723">Serine/threonine-protein kinase</keyword>
<dbReference type="Pfam" id="PF02342">
    <property type="entry name" value="TerD"/>
    <property type="match status" value="1"/>
</dbReference>
<comment type="caution">
    <text evidence="10">The sequence shown here is derived from an EMBL/GenBank/DDBJ whole genome shotgun (WGS) entry which is preliminary data.</text>
</comment>
<evidence type="ECO:0000256" key="7">
    <source>
        <dbReference type="ARBA" id="ARBA00047899"/>
    </source>
</evidence>
<dbReference type="Proteomes" id="UP000636793">
    <property type="component" value="Unassembled WGS sequence"/>
</dbReference>
<dbReference type="GO" id="GO:0045717">
    <property type="term" value="P:negative regulation of fatty acid biosynthetic process"/>
    <property type="evidence" value="ECO:0007669"/>
    <property type="project" value="UniProtKB-ARBA"/>
</dbReference>
<dbReference type="GO" id="GO:0004674">
    <property type="term" value="F:protein serine/threonine kinase activity"/>
    <property type="evidence" value="ECO:0007669"/>
    <property type="project" value="UniProtKB-KW"/>
</dbReference>
<dbReference type="AlphaFoldDB" id="A0A916SZT1"/>
<dbReference type="SMART" id="SM00220">
    <property type="entry name" value="S_TKc"/>
    <property type="match status" value="1"/>
</dbReference>
<dbReference type="PANTHER" id="PTHR43289">
    <property type="entry name" value="MITOGEN-ACTIVATED PROTEIN KINASE KINASE KINASE 20-RELATED"/>
    <property type="match status" value="1"/>
</dbReference>
<dbReference type="CDD" id="cd14014">
    <property type="entry name" value="STKc_PknB_like"/>
    <property type="match status" value="1"/>
</dbReference>
<accession>A0A916SZT1</accession>
<dbReference type="FunFam" id="3.30.200.20:FF:000035">
    <property type="entry name" value="Serine/threonine protein kinase Stk1"/>
    <property type="match status" value="1"/>
</dbReference>
<comment type="catalytic activity">
    <reaction evidence="7">
        <text>L-threonyl-[protein] + ATP = O-phospho-L-threonyl-[protein] + ADP + H(+)</text>
        <dbReference type="Rhea" id="RHEA:46608"/>
        <dbReference type="Rhea" id="RHEA-COMP:11060"/>
        <dbReference type="Rhea" id="RHEA-COMP:11605"/>
        <dbReference type="ChEBI" id="CHEBI:15378"/>
        <dbReference type="ChEBI" id="CHEBI:30013"/>
        <dbReference type="ChEBI" id="CHEBI:30616"/>
        <dbReference type="ChEBI" id="CHEBI:61977"/>
        <dbReference type="ChEBI" id="CHEBI:456216"/>
        <dbReference type="EC" id="2.7.11.1"/>
    </reaction>
</comment>
<evidence type="ECO:0000256" key="8">
    <source>
        <dbReference type="ARBA" id="ARBA00048679"/>
    </source>
</evidence>
<dbReference type="Gene3D" id="2.60.60.30">
    <property type="entry name" value="sav2460 like domains"/>
    <property type="match status" value="1"/>
</dbReference>
<dbReference type="InterPro" id="IPR000719">
    <property type="entry name" value="Prot_kinase_dom"/>
</dbReference>
<name>A0A916SZT1_9MICO</name>
<dbReference type="Gene3D" id="1.10.510.10">
    <property type="entry name" value="Transferase(Phosphotransferase) domain 1"/>
    <property type="match status" value="1"/>
</dbReference>
<dbReference type="EC" id="2.7.11.1" evidence="1"/>
<keyword evidence="6" id="KW-0067">ATP-binding</keyword>
<evidence type="ECO:0000256" key="2">
    <source>
        <dbReference type="ARBA" id="ARBA00022527"/>
    </source>
</evidence>
<dbReference type="SUPFAM" id="SSF56112">
    <property type="entry name" value="Protein kinase-like (PK-like)"/>
    <property type="match status" value="1"/>
</dbReference>
<keyword evidence="4" id="KW-0547">Nucleotide-binding</keyword>
<dbReference type="GO" id="GO:0005524">
    <property type="term" value="F:ATP binding"/>
    <property type="evidence" value="ECO:0007669"/>
    <property type="project" value="UniProtKB-KW"/>
</dbReference>
<evidence type="ECO:0000256" key="4">
    <source>
        <dbReference type="ARBA" id="ARBA00022741"/>
    </source>
</evidence>
<dbReference type="Pfam" id="PF00069">
    <property type="entry name" value="Pkinase"/>
    <property type="match status" value="1"/>
</dbReference>
<evidence type="ECO:0000256" key="1">
    <source>
        <dbReference type="ARBA" id="ARBA00012513"/>
    </source>
</evidence>
<organism evidence="10 11">
    <name type="scientific">Flexivirga endophytica</name>
    <dbReference type="NCBI Taxonomy" id="1849103"/>
    <lineage>
        <taxon>Bacteria</taxon>
        <taxon>Bacillati</taxon>
        <taxon>Actinomycetota</taxon>
        <taxon>Actinomycetes</taxon>
        <taxon>Micrococcales</taxon>
        <taxon>Dermacoccaceae</taxon>
        <taxon>Flexivirga</taxon>
    </lineage>
</organism>
<evidence type="ECO:0000313" key="10">
    <source>
        <dbReference type="EMBL" id="GGB25108.1"/>
    </source>
</evidence>
<dbReference type="PROSITE" id="PS50011">
    <property type="entry name" value="PROTEIN_KINASE_DOM"/>
    <property type="match status" value="1"/>
</dbReference>
<proteinExistence type="predicted"/>
<protein>
    <recommendedName>
        <fullName evidence="1">non-specific serine/threonine protein kinase</fullName>
        <ecNumber evidence="1">2.7.11.1</ecNumber>
    </recommendedName>
</protein>
<evidence type="ECO:0000256" key="3">
    <source>
        <dbReference type="ARBA" id="ARBA00022679"/>
    </source>
</evidence>
<reference evidence="10" key="2">
    <citation type="submission" date="2020-09" db="EMBL/GenBank/DDBJ databases">
        <authorList>
            <person name="Sun Q."/>
            <person name="Zhou Y."/>
        </authorList>
    </citation>
    <scope>NUCLEOTIDE SEQUENCE</scope>
    <source>
        <strain evidence="10">CGMCC 1.15085</strain>
    </source>
</reference>
<dbReference type="Gene3D" id="3.30.200.20">
    <property type="entry name" value="Phosphorylase Kinase, domain 1"/>
    <property type="match status" value="1"/>
</dbReference>
<dbReference type="InterPro" id="IPR003325">
    <property type="entry name" value="TerD"/>
</dbReference>
<feature type="domain" description="Protein kinase" evidence="9">
    <location>
        <begin position="17"/>
        <end position="274"/>
    </location>
</feature>
<dbReference type="InterPro" id="IPR008271">
    <property type="entry name" value="Ser/Thr_kinase_AS"/>
</dbReference>
<dbReference type="PROSITE" id="PS00108">
    <property type="entry name" value="PROTEIN_KINASE_ST"/>
    <property type="match status" value="1"/>
</dbReference>
<reference evidence="10" key="1">
    <citation type="journal article" date="2014" name="Int. J. Syst. Evol. Microbiol.">
        <title>Complete genome sequence of Corynebacterium casei LMG S-19264T (=DSM 44701T), isolated from a smear-ripened cheese.</title>
        <authorList>
            <consortium name="US DOE Joint Genome Institute (JGI-PGF)"/>
            <person name="Walter F."/>
            <person name="Albersmeier A."/>
            <person name="Kalinowski J."/>
            <person name="Ruckert C."/>
        </authorList>
    </citation>
    <scope>NUCLEOTIDE SEQUENCE</scope>
    <source>
        <strain evidence="10">CGMCC 1.15085</strain>
    </source>
</reference>
<keyword evidence="5" id="KW-0418">Kinase</keyword>
<keyword evidence="11" id="KW-1185">Reference proteome</keyword>
<sequence>MTRGMQRTDGTEVGGRYVLASRIAGGGMGEVWRGTDSVLERPVAIKLLRTNLTDDPEFVARFRIEARNAAKLSHGNIAQVYDYGEDHGTAFLVLELVDGDPLSKVIAQSAPMQEADAVHLLVQAANALHAAHAKGIVHRDVKPANIVVDDESVAKLTDFGIARALDASSMTRAGEVMGTPQYLAPEAAIGKEATAQSDLYSLGVVAYQMLVGHLPFQADTAVGFALAHVQQPVPTLPDSVSEPLRRVVHATLAKDPDARPHGAVALAEQLQAAIGAAPATTHRIAPVRVAHLPDGGPTTPVPQTAAGAPQRQAIFTLSRGQNAPLSGTQLSLRVEATDAASVDLIACELDADGRALGDESLVFFNNRRSADGVVRLSDSGRIEFDAAALGPEVHAVVLGMAVDEPATLGDLPDLRTTLYAEGADQREEFHLPARLGGERAAVLARIYRRGDTWKVRNVSAGWESGLPALVDALGLTAAAPAD</sequence>
<comment type="catalytic activity">
    <reaction evidence="8">
        <text>L-seryl-[protein] + ATP = O-phospho-L-seryl-[protein] + ADP + H(+)</text>
        <dbReference type="Rhea" id="RHEA:17989"/>
        <dbReference type="Rhea" id="RHEA-COMP:9863"/>
        <dbReference type="Rhea" id="RHEA-COMP:11604"/>
        <dbReference type="ChEBI" id="CHEBI:15378"/>
        <dbReference type="ChEBI" id="CHEBI:29999"/>
        <dbReference type="ChEBI" id="CHEBI:30616"/>
        <dbReference type="ChEBI" id="CHEBI:83421"/>
        <dbReference type="ChEBI" id="CHEBI:456216"/>
        <dbReference type="EC" id="2.7.11.1"/>
    </reaction>
</comment>
<evidence type="ECO:0000313" key="11">
    <source>
        <dbReference type="Proteomes" id="UP000636793"/>
    </source>
</evidence>
<dbReference type="PANTHER" id="PTHR43289:SF6">
    <property type="entry name" value="SERINE_THREONINE-PROTEIN KINASE NEKL-3"/>
    <property type="match status" value="1"/>
</dbReference>
<evidence type="ECO:0000256" key="6">
    <source>
        <dbReference type="ARBA" id="ARBA00022840"/>
    </source>
</evidence>